<dbReference type="GO" id="GO:0003677">
    <property type="term" value="F:DNA binding"/>
    <property type="evidence" value="ECO:0007669"/>
    <property type="project" value="InterPro"/>
</dbReference>
<dbReference type="InterPro" id="IPR013762">
    <property type="entry name" value="Integrase-like_cat_sf"/>
</dbReference>
<dbReference type="Proteomes" id="UP000886602">
    <property type="component" value="Unassembled WGS sequence"/>
</dbReference>
<dbReference type="EMBL" id="JADJNC010000005">
    <property type="protein sequence ID" value="MBK7422243.1"/>
    <property type="molecule type" value="Genomic_DNA"/>
</dbReference>
<evidence type="ECO:0000313" key="4">
    <source>
        <dbReference type="EMBL" id="MBK7422243.1"/>
    </source>
</evidence>
<dbReference type="AlphaFoldDB" id="A0A9D7F9B0"/>
<feature type="domain" description="Tyr recombinase" evidence="3">
    <location>
        <begin position="1"/>
        <end position="147"/>
    </location>
</feature>
<organism evidence="4 5">
    <name type="scientific">Candidatus Propionivibrio dominans</name>
    <dbReference type="NCBI Taxonomy" id="2954373"/>
    <lineage>
        <taxon>Bacteria</taxon>
        <taxon>Pseudomonadati</taxon>
        <taxon>Pseudomonadota</taxon>
        <taxon>Betaproteobacteria</taxon>
        <taxon>Rhodocyclales</taxon>
        <taxon>Rhodocyclaceae</taxon>
        <taxon>Propionivibrio</taxon>
    </lineage>
</organism>
<name>A0A9D7F9B0_9RHOO</name>
<dbReference type="InterPro" id="IPR002104">
    <property type="entry name" value="Integrase_catalytic"/>
</dbReference>
<protein>
    <submittedName>
        <fullName evidence="4">Tyrosine-type recombinase/integrase</fullName>
    </submittedName>
</protein>
<keyword evidence="1" id="KW-0233">DNA recombination</keyword>
<evidence type="ECO:0000256" key="2">
    <source>
        <dbReference type="SAM" id="MobiDB-lite"/>
    </source>
</evidence>
<comment type="caution">
    <text evidence="4">The sequence shown here is derived from an EMBL/GenBank/DDBJ whole genome shotgun (WGS) entry which is preliminary data.</text>
</comment>
<sequence>MRSVIEFALETGARQSEITSLVWRDVDTEKRVARIRGIDGRETKKNRYFSRCTLSTKAIAVLNGITRPKTGGLVFRRRRVRSSKRGLRHKKSLKRLRAGRHPKNLSNCRLQRKGKSRPNFGRSCHAAAPNPRIPNHRGKRRCETLNN</sequence>
<gene>
    <name evidence="4" type="ORF">IPJ48_03620</name>
</gene>
<dbReference type="GO" id="GO:0015074">
    <property type="term" value="P:DNA integration"/>
    <property type="evidence" value="ECO:0007669"/>
    <property type="project" value="InterPro"/>
</dbReference>
<evidence type="ECO:0000256" key="1">
    <source>
        <dbReference type="ARBA" id="ARBA00023172"/>
    </source>
</evidence>
<reference evidence="4" key="1">
    <citation type="submission" date="2020-10" db="EMBL/GenBank/DDBJ databases">
        <title>Connecting structure to function with the recovery of over 1000 high-quality activated sludge metagenome-assembled genomes encoding full-length rRNA genes using long-read sequencing.</title>
        <authorList>
            <person name="Singleton C.M."/>
            <person name="Petriglieri F."/>
            <person name="Kristensen J.M."/>
            <person name="Kirkegaard R.H."/>
            <person name="Michaelsen T.Y."/>
            <person name="Andersen M.H."/>
            <person name="Karst S.M."/>
            <person name="Dueholm M.S."/>
            <person name="Nielsen P.H."/>
            <person name="Albertsen M."/>
        </authorList>
    </citation>
    <scope>NUCLEOTIDE SEQUENCE</scope>
    <source>
        <strain evidence="4">EsbW_18-Q3-R4-48_MAXAC.044</strain>
    </source>
</reference>
<evidence type="ECO:0000313" key="5">
    <source>
        <dbReference type="Proteomes" id="UP000886602"/>
    </source>
</evidence>
<dbReference type="Pfam" id="PF00589">
    <property type="entry name" value="Phage_integrase"/>
    <property type="match status" value="1"/>
</dbReference>
<proteinExistence type="predicted"/>
<dbReference type="PROSITE" id="PS51898">
    <property type="entry name" value="TYR_RECOMBINASE"/>
    <property type="match status" value="1"/>
</dbReference>
<dbReference type="SUPFAM" id="SSF56349">
    <property type="entry name" value="DNA breaking-rejoining enzymes"/>
    <property type="match status" value="1"/>
</dbReference>
<evidence type="ECO:0000259" key="3">
    <source>
        <dbReference type="PROSITE" id="PS51898"/>
    </source>
</evidence>
<feature type="region of interest" description="Disordered" evidence="2">
    <location>
        <begin position="111"/>
        <end position="147"/>
    </location>
</feature>
<dbReference type="GO" id="GO:0006310">
    <property type="term" value="P:DNA recombination"/>
    <property type="evidence" value="ECO:0007669"/>
    <property type="project" value="UniProtKB-KW"/>
</dbReference>
<dbReference type="InterPro" id="IPR011010">
    <property type="entry name" value="DNA_brk_join_enz"/>
</dbReference>
<dbReference type="Gene3D" id="1.10.443.10">
    <property type="entry name" value="Intergrase catalytic core"/>
    <property type="match status" value="1"/>
</dbReference>
<accession>A0A9D7F9B0</accession>